<evidence type="ECO:0000256" key="1">
    <source>
        <dbReference type="ARBA" id="ARBA00008903"/>
    </source>
</evidence>
<evidence type="ECO:0000313" key="3">
    <source>
        <dbReference type="Proteomes" id="UP000281915"/>
    </source>
</evidence>
<dbReference type="EC" id="4.3.1.12" evidence="2"/>
<name>A0A3M8CC37_9BACL</name>
<comment type="caution">
    <text evidence="2">The sequence shown here is derived from an EMBL/GenBank/DDBJ whole genome shotgun (WGS) entry which is preliminary data.</text>
</comment>
<dbReference type="AlphaFoldDB" id="A0A3M8CC37"/>
<dbReference type="GO" id="GO:0005737">
    <property type="term" value="C:cytoplasm"/>
    <property type="evidence" value="ECO:0007669"/>
    <property type="project" value="TreeGrafter"/>
</dbReference>
<dbReference type="GO" id="GO:0019752">
    <property type="term" value="P:carboxylic acid metabolic process"/>
    <property type="evidence" value="ECO:0007669"/>
    <property type="project" value="UniProtKB-ARBA"/>
</dbReference>
<dbReference type="InterPro" id="IPR023401">
    <property type="entry name" value="ODC_N"/>
</dbReference>
<dbReference type="InterPro" id="IPR003462">
    <property type="entry name" value="ODC_Mu_crystall"/>
</dbReference>
<accession>A0A3M8CC37</accession>
<organism evidence="2 3">
    <name type="scientific">Brevibacillus panacihumi</name>
    <dbReference type="NCBI Taxonomy" id="497735"/>
    <lineage>
        <taxon>Bacteria</taxon>
        <taxon>Bacillati</taxon>
        <taxon>Bacillota</taxon>
        <taxon>Bacilli</taxon>
        <taxon>Bacillales</taxon>
        <taxon>Paenibacillaceae</taxon>
        <taxon>Brevibacillus</taxon>
    </lineage>
</organism>
<dbReference type="Pfam" id="PF02423">
    <property type="entry name" value="OCD_Mu_crystall"/>
    <property type="match status" value="1"/>
</dbReference>
<dbReference type="GO" id="GO:0008473">
    <property type="term" value="F:ornithine cyclodeaminase activity"/>
    <property type="evidence" value="ECO:0007669"/>
    <property type="project" value="UniProtKB-EC"/>
</dbReference>
<reference evidence="2 3" key="1">
    <citation type="submission" date="2018-10" db="EMBL/GenBank/DDBJ databases">
        <title>Phylogenomics of Brevibacillus.</title>
        <authorList>
            <person name="Dunlap C."/>
        </authorList>
    </citation>
    <scope>NUCLEOTIDE SEQUENCE [LARGE SCALE GENOMIC DNA]</scope>
    <source>
        <strain evidence="2 3">JCM 15085</strain>
    </source>
</reference>
<dbReference type="Proteomes" id="UP000281915">
    <property type="component" value="Unassembled WGS sequence"/>
</dbReference>
<comment type="similarity">
    <text evidence="1">Belongs to the ornithine cyclodeaminase/mu-crystallin family.</text>
</comment>
<dbReference type="SUPFAM" id="SSF51735">
    <property type="entry name" value="NAD(P)-binding Rossmann-fold domains"/>
    <property type="match status" value="1"/>
</dbReference>
<gene>
    <name evidence="2" type="ORF">EDM58_21720</name>
</gene>
<dbReference type="Gene3D" id="3.30.1780.10">
    <property type="entry name" value="ornithine cyclodeaminase, domain 1"/>
    <property type="match status" value="1"/>
</dbReference>
<dbReference type="InterPro" id="IPR036291">
    <property type="entry name" value="NAD(P)-bd_dom_sf"/>
</dbReference>
<sequence length="315" mass="33380">MSEAIDWVGVALGEFSRQRAVTPIRTSIQVTKGNGTALFMPSVVEATDSLGVKFVSVFPDNKLLGKETIYGVMLLADVMTGEPLAMLEASYLTVLRTGAVAGLATKFLSQEKAKVLTIIGTGAQARGVIKAIQAVRPIEHVHLFNRNEHKAHEFAKEIMEQSVSNGPKVQVFTTSDQAIEGAHIVVTATTASTPVFSAQSVGAGVHINAIGSFRPAMQELPTAIMTKAAKIVVEAKEAALEETGDLIIPIEQGVITNDHIHAELGEIVKGDKAGRESDAEITVFKSVGLAAMDVVIAKALYDRALQLGVGQKVSL</sequence>
<dbReference type="Gene3D" id="3.40.50.720">
    <property type="entry name" value="NAD(P)-binding Rossmann-like Domain"/>
    <property type="match status" value="1"/>
</dbReference>
<dbReference type="PIRSF" id="PIRSF001439">
    <property type="entry name" value="CryM"/>
    <property type="match status" value="1"/>
</dbReference>
<keyword evidence="2" id="KW-0456">Lyase</keyword>
<dbReference type="PANTHER" id="PTHR13812:SF19">
    <property type="entry name" value="KETIMINE REDUCTASE MU-CRYSTALLIN"/>
    <property type="match status" value="1"/>
</dbReference>
<dbReference type="EMBL" id="RHHT01000061">
    <property type="protein sequence ID" value="RNB72425.1"/>
    <property type="molecule type" value="Genomic_DNA"/>
</dbReference>
<proteinExistence type="inferred from homology"/>
<dbReference type="GO" id="GO:0016491">
    <property type="term" value="F:oxidoreductase activity"/>
    <property type="evidence" value="ECO:0007669"/>
    <property type="project" value="UniProtKB-ARBA"/>
</dbReference>
<dbReference type="FunFam" id="3.40.50.720:FF:000311">
    <property type="entry name" value="Ornithine cyclodeaminase"/>
    <property type="match status" value="1"/>
</dbReference>
<protein>
    <submittedName>
        <fullName evidence="2">Ornithine cyclodeaminase family protein</fullName>
        <ecNumber evidence="2">4.3.1.12</ecNumber>
    </submittedName>
</protein>
<evidence type="ECO:0000313" key="2">
    <source>
        <dbReference type="EMBL" id="RNB72425.1"/>
    </source>
</evidence>
<dbReference type="PANTHER" id="PTHR13812">
    <property type="entry name" value="KETIMINE REDUCTASE MU-CRYSTALLIN"/>
    <property type="match status" value="1"/>
</dbReference>